<dbReference type="Gene3D" id="2.120.10.30">
    <property type="entry name" value="TolB, C-terminal domain"/>
    <property type="match status" value="1"/>
</dbReference>
<dbReference type="InterPro" id="IPR027370">
    <property type="entry name" value="Znf-RING_euk"/>
</dbReference>
<dbReference type="InterPro" id="IPR000315">
    <property type="entry name" value="Znf_B-box"/>
</dbReference>
<dbReference type="InterPro" id="IPR017907">
    <property type="entry name" value="Znf_RING_CS"/>
</dbReference>
<sequence length="585" mass="66062">MATAVNDGDDPDDEDQQEIITCPICFEIYKKPMYLPCLHTFCETCLKQYITSRFKTLPSKTDINKPKSFPCPICRLDVPVSDLCHSAENTLSKLPSNHFIATLLDQHRLKTKEKQCDPCLIFEKHNPAVSWCTVCNELLCTNCDVCHRAMKATQGHKICPIGKVKSETKSITTLEFCTQHEDKRTELYCMDHKQPCCSICVTVHHHKCEHVKTLNNAAKEIPDSQEIREFSAFLKTMIDWLPTVLEGRKSNQKLLEKEKQQYQDKIRKMRENINKHLDQLEGRLNQELDGKYKESSKLIENDISEIESNLKIGSVICTSSSLDLKLDWTVLGDTGKKNPRNCTARKIFNFSAGNGLTDGIFLPNDNVLLADYDGRKVIFCTLEGQVHKELSLSGRPCGIAEIDDREAAVVLKNTQNIQYIDLVNCKLGKLITVNQKLYRAIGYNGTNWNVGGYGGNIYIIDRTGNIIKTVTSGCSSTNCIACTTDRIYLTPGDELVCLDMKRSKMFSYTNDNFRGGRGISVDKEGNIYCCGYRSNNIHQLAPNGQFIKLIVTDIAQPFGIAFDKTGERFLVTHGKIEVTVYELQQ</sequence>
<dbReference type="Gene3D" id="3.30.160.60">
    <property type="entry name" value="Classic Zinc Finger"/>
    <property type="match status" value="1"/>
</dbReference>
<reference evidence="9 10" key="1">
    <citation type="submission" date="2022-12" db="EMBL/GenBank/DDBJ databases">
        <title>Chromosome-level genome of Tegillarca granosa.</title>
        <authorList>
            <person name="Kim J."/>
        </authorList>
    </citation>
    <scope>NUCLEOTIDE SEQUENCE [LARGE SCALE GENOMIC DNA]</scope>
    <source>
        <strain evidence="9">Teg-2019</strain>
        <tissue evidence="9">Adductor muscle</tissue>
    </source>
</reference>
<dbReference type="SUPFAM" id="SSF57845">
    <property type="entry name" value="B-box zinc-binding domain"/>
    <property type="match status" value="1"/>
</dbReference>
<name>A0ABQ9FK15_TEGGR</name>
<evidence type="ECO:0000256" key="5">
    <source>
        <dbReference type="PROSITE-ProRule" id="PRU00024"/>
    </source>
</evidence>
<feature type="domain" description="B box-type" evidence="8">
    <location>
        <begin position="111"/>
        <end position="161"/>
    </location>
</feature>
<evidence type="ECO:0000256" key="4">
    <source>
        <dbReference type="ARBA" id="ARBA00022833"/>
    </source>
</evidence>
<evidence type="ECO:0000256" key="2">
    <source>
        <dbReference type="ARBA" id="ARBA00022723"/>
    </source>
</evidence>
<keyword evidence="1" id="KW-0597">Phosphoprotein</keyword>
<feature type="coiled-coil region" evidence="6">
    <location>
        <begin position="245"/>
        <end position="279"/>
    </location>
</feature>
<evidence type="ECO:0008006" key="11">
    <source>
        <dbReference type="Google" id="ProtNLM"/>
    </source>
</evidence>
<evidence type="ECO:0000256" key="1">
    <source>
        <dbReference type="ARBA" id="ARBA00022553"/>
    </source>
</evidence>
<dbReference type="CDD" id="cd19756">
    <property type="entry name" value="Bbox2"/>
    <property type="match status" value="1"/>
</dbReference>
<keyword evidence="4" id="KW-0862">Zinc</keyword>
<dbReference type="PANTHER" id="PTHR25462:SF296">
    <property type="entry name" value="MEIOTIC P26, ISOFORM F"/>
    <property type="match status" value="1"/>
</dbReference>
<dbReference type="PROSITE" id="PS50119">
    <property type="entry name" value="ZF_BBOX"/>
    <property type="match status" value="2"/>
</dbReference>
<protein>
    <recommendedName>
        <fullName evidence="11">TRIM56</fullName>
    </recommendedName>
</protein>
<keyword evidence="2" id="KW-0479">Metal-binding</keyword>
<feature type="domain" description="RING-type" evidence="7">
    <location>
        <begin position="22"/>
        <end position="75"/>
    </location>
</feature>
<dbReference type="PROSITE" id="PS50089">
    <property type="entry name" value="ZF_RING_2"/>
    <property type="match status" value="1"/>
</dbReference>
<dbReference type="SUPFAM" id="SSF63829">
    <property type="entry name" value="Calcium-dependent phosphotriesterase"/>
    <property type="match status" value="1"/>
</dbReference>
<gene>
    <name evidence="9" type="ORF">KUTeg_005543</name>
</gene>
<accession>A0ABQ9FK15</accession>
<dbReference type="SMART" id="SM00184">
    <property type="entry name" value="RING"/>
    <property type="match status" value="1"/>
</dbReference>
<feature type="domain" description="B box-type" evidence="8">
    <location>
        <begin position="172"/>
        <end position="207"/>
    </location>
</feature>
<evidence type="ECO:0000256" key="3">
    <source>
        <dbReference type="ARBA" id="ARBA00022771"/>
    </source>
</evidence>
<dbReference type="Gene3D" id="3.30.40.10">
    <property type="entry name" value="Zinc/RING finger domain, C3HC4 (zinc finger)"/>
    <property type="match status" value="1"/>
</dbReference>
<evidence type="ECO:0000259" key="8">
    <source>
        <dbReference type="PROSITE" id="PS50119"/>
    </source>
</evidence>
<dbReference type="InterPro" id="IPR047153">
    <property type="entry name" value="TRIM45/56/19-like"/>
</dbReference>
<comment type="caution">
    <text evidence="9">The sequence shown here is derived from an EMBL/GenBank/DDBJ whole genome shotgun (WGS) entry which is preliminary data.</text>
</comment>
<dbReference type="SUPFAM" id="SSF57850">
    <property type="entry name" value="RING/U-box"/>
    <property type="match status" value="1"/>
</dbReference>
<evidence type="ECO:0000259" key="7">
    <source>
        <dbReference type="PROSITE" id="PS50089"/>
    </source>
</evidence>
<evidence type="ECO:0000256" key="6">
    <source>
        <dbReference type="SAM" id="Coils"/>
    </source>
</evidence>
<keyword evidence="10" id="KW-1185">Reference proteome</keyword>
<dbReference type="Pfam" id="PF13445">
    <property type="entry name" value="zf-RING_UBOX"/>
    <property type="match status" value="1"/>
</dbReference>
<dbReference type="InterPro" id="IPR001841">
    <property type="entry name" value="Znf_RING"/>
</dbReference>
<dbReference type="EMBL" id="JARBDR010000246">
    <property type="protein sequence ID" value="KAJ8317639.1"/>
    <property type="molecule type" value="Genomic_DNA"/>
</dbReference>
<evidence type="ECO:0000313" key="10">
    <source>
        <dbReference type="Proteomes" id="UP001217089"/>
    </source>
</evidence>
<keyword evidence="3 5" id="KW-0863">Zinc-finger</keyword>
<dbReference type="PANTHER" id="PTHR25462">
    <property type="entry name" value="BONUS, ISOFORM C-RELATED"/>
    <property type="match status" value="1"/>
</dbReference>
<organism evidence="9 10">
    <name type="scientific">Tegillarca granosa</name>
    <name type="common">Malaysian cockle</name>
    <name type="synonym">Anadara granosa</name>
    <dbReference type="NCBI Taxonomy" id="220873"/>
    <lineage>
        <taxon>Eukaryota</taxon>
        <taxon>Metazoa</taxon>
        <taxon>Spiralia</taxon>
        <taxon>Lophotrochozoa</taxon>
        <taxon>Mollusca</taxon>
        <taxon>Bivalvia</taxon>
        <taxon>Autobranchia</taxon>
        <taxon>Pteriomorphia</taxon>
        <taxon>Arcoida</taxon>
        <taxon>Arcoidea</taxon>
        <taxon>Arcidae</taxon>
        <taxon>Tegillarca</taxon>
    </lineage>
</organism>
<dbReference type="InterPro" id="IPR013083">
    <property type="entry name" value="Znf_RING/FYVE/PHD"/>
</dbReference>
<dbReference type="Proteomes" id="UP001217089">
    <property type="component" value="Unassembled WGS sequence"/>
</dbReference>
<proteinExistence type="predicted"/>
<dbReference type="InterPro" id="IPR011042">
    <property type="entry name" value="6-blade_b-propeller_TolB-like"/>
</dbReference>
<dbReference type="PROSITE" id="PS00518">
    <property type="entry name" value="ZF_RING_1"/>
    <property type="match status" value="1"/>
</dbReference>
<evidence type="ECO:0000313" key="9">
    <source>
        <dbReference type="EMBL" id="KAJ8317639.1"/>
    </source>
</evidence>
<keyword evidence="6" id="KW-0175">Coiled coil</keyword>
<dbReference type="CDD" id="cd19757">
    <property type="entry name" value="Bbox1"/>
    <property type="match status" value="1"/>
</dbReference>